<reference evidence="1 2" key="1">
    <citation type="submission" date="2020-07" db="EMBL/GenBank/DDBJ databases">
        <title>Mycobacterium kansasii (former subtype) with zoonotic potential isolated from diseased indoor pet cat, Japan.</title>
        <authorList>
            <person name="Fukano H."/>
            <person name="Terazono T."/>
            <person name="Hoshino Y."/>
        </authorList>
    </citation>
    <scope>NUCLEOTIDE SEQUENCE [LARGE SCALE GENOMIC DNA]</scope>
    <source>
        <strain evidence="1 2">Kuro-I</strain>
    </source>
</reference>
<keyword evidence="2" id="KW-1185">Reference proteome</keyword>
<dbReference type="EMBL" id="AP023343">
    <property type="protein sequence ID" value="BCI86077.1"/>
    <property type="molecule type" value="Genomic_DNA"/>
</dbReference>
<evidence type="ECO:0000313" key="1">
    <source>
        <dbReference type="EMBL" id="BCI86077.1"/>
    </source>
</evidence>
<accession>A0A7G1I512</accession>
<gene>
    <name evidence="1" type="ORF">NIIDMKKI_12830</name>
</gene>
<sequence>MLNTQISEEYEQWRSRPEGSEGAWVHAFGLYFLLNIPDDEAFDGALSVGVSGPSPDEAPADHSPSVVLGYTGDSGARLTNVLLQPDEARQLAAHLLSAAQTTERSIARKLMRDGDTADDAAVDEFLEQLRRATENQ</sequence>
<organism evidence="1 2">
    <name type="scientific">Mycobacterium kansasii</name>
    <dbReference type="NCBI Taxonomy" id="1768"/>
    <lineage>
        <taxon>Bacteria</taxon>
        <taxon>Bacillati</taxon>
        <taxon>Actinomycetota</taxon>
        <taxon>Actinomycetes</taxon>
        <taxon>Mycobacteriales</taxon>
        <taxon>Mycobacteriaceae</taxon>
        <taxon>Mycobacterium</taxon>
    </lineage>
</organism>
<dbReference type="Proteomes" id="UP000516380">
    <property type="component" value="Chromosome"/>
</dbReference>
<name>A0A7G1I512_MYCKA</name>
<protein>
    <submittedName>
        <fullName evidence="1">Uncharacterized protein</fullName>
    </submittedName>
</protein>
<dbReference type="AlphaFoldDB" id="A0A7G1I512"/>
<proteinExistence type="predicted"/>
<evidence type="ECO:0000313" key="2">
    <source>
        <dbReference type="Proteomes" id="UP000516380"/>
    </source>
</evidence>